<keyword evidence="1" id="KW-0227">DNA damage</keyword>
<dbReference type="GO" id="GO:0006281">
    <property type="term" value="P:DNA repair"/>
    <property type="evidence" value="ECO:0007669"/>
    <property type="project" value="InterPro"/>
</dbReference>
<dbReference type="AlphaFoldDB" id="A0A9W6M4T3"/>
<comment type="caution">
    <text evidence="4">The sequence shown here is derived from an EMBL/GenBank/DDBJ whole genome shotgun (WGS) entry which is preliminary data.</text>
</comment>
<sequence length="546" mass="57539">MGVAVAPDLPPRSLVVWVPDWPIVALARDGDDPPDPAAPIAVFAKGVVMACSAAARAEGVRRGQRRRDAQARCPQLIVVTDDPVRDHRVFAPVIAGIEEAAPGVQLIHPGLCALQAKGPARYYGSEAAAATVLAGVVVALGIDDVRVGVADGAFTAEQVARVGTRAADPVRIVPEGGAADFLAPLSVGVLEGETPGIAGLFARLGVQRLGEVADLGADRLGERFGAPGIRLHALVTGRDPRPVTARVPPPELHREVVFEPPVALADQIAFGLRLPAEEFTSRLGAQGLVCTELRVVLTGEHGDRSDRVWLHPGAFDAAAIVDRVRWQLAEQAASTAPTGSRAARPPRGAATGGLRSAVTSVRIEPEGVDAAAHHTARLFGSGPEERVHHALSRVQAMLGHQGVLIPEIGGGRWLAERQQLVPWGDARVSSDAAARPWPGSVPGPLPASVFPRALSVAVLDGEGDMVAVDARGEVTAEPVWLVTPGASGPGQRRGIRQWAGPWPVIERGWDPERARWAHRFQIVDHMQGAWLLVCEAGVWQAEGVYD</sequence>
<evidence type="ECO:0000256" key="1">
    <source>
        <dbReference type="ARBA" id="ARBA00022763"/>
    </source>
</evidence>
<protein>
    <submittedName>
        <fullName evidence="4">DNA polymerase</fullName>
    </submittedName>
</protein>
<evidence type="ECO:0000259" key="3">
    <source>
        <dbReference type="PROSITE" id="PS50173"/>
    </source>
</evidence>
<dbReference type="PANTHER" id="PTHR35369">
    <property type="entry name" value="BLR3025 PROTEIN-RELATED"/>
    <property type="match status" value="1"/>
</dbReference>
<dbReference type="EMBL" id="BSER01000003">
    <property type="protein sequence ID" value="GLJ94634.1"/>
    <property type="molecule type" value="Genomic_DNA"/>
</dbReference>
<dbReference type="RefSeq" id="WP_204964115.1">
    <property type="nucleotide sequence ID" value="NZ_BAAAUR010000010.1"/>
</dbReference>
<gene>
    <name evidence="4" type="ORF">GCM10017591_06950</name>
</gene>
<dbReference type="PROSITE" id="PS50173">
    <property type="entry name" value="UMUC"/>
    <property type="match status" value="1"/>
</dbReference>
<dbReference type="InterPro" id="IPR050356">
    <property type="entry name" value="SulA_CellDiv_inhibitor"/>
</dbReference>
<organism evidence="4 5">
    <name type="scientific">Microbacterium dextranolyticum</name>
    <dbReference type="NCBI Taxonomy" id="36806"/>
    <lineage>
        <taxon>Bacteria</taxon>
        <taxon>Bacillati</taxon>
        <taxon>Actinomycetota</taxon>
        <taxon>Actinomycetes</taxon>
        <taxon>Micrococcales</taxon>
        <taxon>Microbacteriaceae</taxon>
        <taxon>Microbacterium</taxon>
    </lineage>
</organism>
<evidence type="ECO:0000256" key="2">
    <source>
        <dbReference type="SAM" id="MobiDB-lite"/>
    </source>
</evidence>
<dbReference type="InterPro" id="IPR001126">
    <property type="entry name" value="UmuC"/>
</dbReference>
<proteinExistence type="predicted"/>
<reference evidence="4" key="2">
    <citation type="submission" date="2023-01" db="EMBL/GenBank/DDBJ databases">
        <authorList>
            <person name="Sun Q."/>
            <person name="Evtushenko L."/>
        </authorList>
    </citation>
    <scope>NUCLEOTIDE SEQUENCE</scope>
    <source>
        <strain evidence="4">VKM Ac-1940</strain>
    </source>
</reference>
<feature type="domain" description="UmuC" evidence="3">
    <location>
        <begin position="28"/>
        <end position="82"/>
    </location>
</feature>
<dbReference type="CDD" id="cd03468">
    <property type="entry name" value="PolY_like"/>
    <property type="match status" value="1"/>
</dbReference>
<dbReference type="InterPro" id="IPR043502">
    <property type="entry name" value="DNA/RNA_pol_sf"/>
</dbReference>
<dbReference type="SUPFAM" id="SSF56672">
    <property type="entry name" value="DNA/RNA polymerases"/>
    <property type="match status" value="1"/>
</dbReference>
<name>A0A9W6M4T3_9MICO</name>
<evidence type="ECO:0000313" key="4">
    <source>
        <dbReference type="EMBL" id="GLJ94634.1"/>
    </source>
</evidence>
<feature type="region of interest" description="Disordered" evidence="2">
    <location>
        <begin position="332"/>
        <end position="355"/>
    </location>
</feature>
<reference evidence="4" key="1">
    <citation type="journal article" date="2014" name="Int. J. Syst. Evol. Microbiol.">
        <title>Complete genome sequence of Corynebacterium casei LMG S-19264T (=DSM 44701T), isolated from a smear-ripened cheese.</title>
        <authorList>
            <consortium name="US DOE Joint Genome Institute (JGI-PGF)"/>
            <person name="Walter F."/>
            <person name="Albersmeier A."/>
            <person name="Kalinowski J."/>
            <person name="Ruckert C."/>
        </authorList>
    </citation>
    <scope>NUCLEOTIDE SEQUENCE</scope>
    <source>
        <strain evidence="4">VKM Ac-1940</strain>
    </source>
</reference>
<evidence type="ECO:0000313" key="5">
    <source>
        <dbReference type="Proteomes" id="UP001142291"/>
    </source>
</evidence>
<feature type="compositionally biased region" description="Low complexity" evidence="2">
    <location>
        <begin position="335"/>
        <end position="353"/>
    </location>
</feature>
<dbReference type="Proteomes" id="UP001142291">
    <property type="component" value="Unassembled WGS sequence"/>
</dbReference>
<dbReference type="Gene3D" id="3.40.1170.60">
    <property type="match status" value="1"/>
</dbReference>
<dbReference type="PANTHER" id="PTHR35369:SF2">
    <property type="entry name" value="BLR3025 PROTEIN"/>
    <property type="match status" value="1"/>
</dbReference>
<accession>A0A9W6M4T3</accession>
<dbReference type="Pfam" id="PF00817">
    <property type="entry name" value="IMS"/>
    <property type="match status" value="1"/>
</dbReference>
<keyword evidence="5" id="KW-1185">Reference proteome</keyword>